<dbReference type="InterPro" id="IPR000073">
    <property type="entry name" value="AB_hydrolase_1"/>
</dbReference>
<feature type="domain" description="AB hydrolase-1" evidence="3">
    <location>
        <begin position="40"/>
        <end position="281"/>
    </location>
</feature>
<dbReference type="EMBL" id="CP031158">
    <property type="protein sequence ID" value="AXG99110.1"/>
    <property type="molecule type" value="Genomic_DNA"/>
</dbReference>
<dbReference type="PRINTS" id="PR00793">
    <property type="entry name" value="PROAMNOPTASE"/>
</dbReference>
<dbReference type="InterPro" id="IPR050266">
    <property type="entry name" value="AB_hydrolase_sf"/>
</dbReference>
<dbReference type="AlphaFoldDB" id="A0A345IHD8"/>
<dbReference type="Pfam" id="PF00561">
    <property type="entry name" value="Abhydrolase_1"/>
    <property type="match status" value="1"/>
</dbReference>
<comment type="similarity">
    <text evidence="1">Belongs to the peptidase S33 family.</text>
</comment>
<dbReference type="Gene3D" id="3.40.50.1820">
    <property type="entry name" value="alpha/beta hydrolase"/>
    <property type="match status" value="1"/>
</dbReference>
<dbReference type="GO" id="GO:0006508">
    <property type="term" value="P:proteolysis"/>
    <property type="evidence" value="ECO:0007669"/>
    <property type="project" value="InterPro"/>
</dbReference>
<dbReference type="KEGG" id="dwu:DVJ83_07965"/>
<gene>
    <name evidence="4" type="ORF">DVJ83_07965</name>
</gene>
<sequence>MPRMTSQPSPEPLPAGIYEAHLNGADLYFEVVGEGQAGVPPLVYLHGGPGYNAYSFRELMGDHLEASGRRVVYLDQRGAGRSGALEDTEQAQAAGHAETLDLDTLVADVEELREFLGAEQIVPLGHGFGALIALEYARRYPTRTARVVVVNPWVHYPALALTLLREAAGITGGQFEDLAPKLRSQTPEGQHPPIGAARIEAAFGLLNARDLLNALQFVDAPSRMRLEFLDVESQLLGGGEMQQALVNQGLWEFEYPAFMGEIRRPVFVIAGVHDRTSYPEQTDWVVDLAGGDLTVLDTGHYPWLDDEDAFAGALDEALTR</sequence>
<reference evidence="4 5" key="1">
    <citation type="submission" date="2018-07" db="EMBL/GenBank/DDBJ databases">
        <title>Complete Genome and Methylome Analysis of Deinococcus wulumuqiensis NEB 479.</title>
        <authorList>
            <person name="Fomenkov A."/>
            <person name="Luyten Y."/>
            <person name="Vincze T."/>
            <person name="Anton B.P."/>
            <person name="Clark T."/>
            <person name="Roberts R.J."/>
            <person name="Morgan R.D."/>
        </authorList>
    </citation>
    <scope>NUCLEOTIDE SEQUENCE [LARGE SCALE GENOMIC DNA]</scope>
    <source>
        <strain evidence="4 5">NEB 479</strain>
    </source>
</reference>
<evidence type="ECO:0000313" key="4">
    <source>
        <dbReference type="EMBL" id="AXG99110.1"/>
    </source>
</evidence>
<proteinExistence type="inferred from homology"/>
<dbReference type="GO" id="GO:0008233">
    <property type="term" value="F:peptidase activity"/>
    <property type="evidence" value="ECO:0007669"/>
    <property type="project" value="InterPro"/>
</dbReference>
<keyword evidence="2 4" id="KW-0378">Hydrolase</keyword>
<evidence type="ECO:0000256" key="2">
    <source>
        <dbReference type="ARBA" id="ARBA00022801"/>
    </source>
</evidence>
<protein>
    <submittedName>
        <fullName evidence="4">Alpha/beta hydrolase</fullName>
    </submittedName>
</protein>
<dbReference type="SUPFAM" id="SSF53474">
    <property type="entry name" value="alpha/beta-Hydrolases"/>
    <property type="match status" value="1"/>
</dbReference>
<dbReference type="PANTHER" id="PTHR43798:SF31">
    <property type="entry name" value="AB HYDROLASE SUPERFAMILY PROTEIN YCLE"/>
    <property type="match status" value="1"/>
</dbReference>
<dbReference type="Proteomes" id="UP000253744">
    <property type="component" value="Chromosome"/>
</dbReference>
<evidence type="ECO:0000313" key="5">
    <source>
        <dbReference type="Proteomes" id="UP000253744"/>
    </source>
</evidence>
<accession>A0A345IHD8</accession>
<dbReference type="InterPro" id="IPR002410">
    <property type="entry name" value="Peptidase_S33"/>
</dbReference>
<evidence type="ECO:0000259" key="3">
    <source>
        <dbReference type="Pfam" id="PF00561"/>
    </source>
</evidence>
<name>A0A345IHD8_9DEIO</name>
<dbReference type="STRING" id="1288484.GCA_000348665_01214"/>
<dbReference type="PANTHER" id="PTHR43798">
    <property type="entry name" value="MONOACYLGLYCEROL LIPASE"/>
    <property type="match status" value="1"/>
</dbReference>
<dbReference type="InterPro" id="IPR029058">
    <property type="entry name" value="AB_hydrolase_fold"/>
</dbReference>
<organism evidence="4 5">
    <name type="scientific">Deinococcus wulumuqiensis</name>
    <dbReference type="NCBI Taxonomy" id="980427"/>
    <lineage>
        <taxon>Bacteria</taxon>
        <taxon>Thermotogati</taxon>
        <taxon>Deinococcota</taxon>
        <taxon>Deinococci</taxon>
        <taxon>Deinococcales</taxon>
        <taxon>Deinococcaceae</taxon>
        <taxon>Deinococcus</taxon>
    </lineage>
</organism>
<evidence type="ECO:0000256" key="1">
    <source>
        <dbReference type="ARBA" id="ARBA00010088"/>
    </source>
</evidence>
<dbReference type="GO" id="GO:0016020">
    <property type="term" value="C:membrane"/>
    <property type="evidence" value="ECO:0007669"/>
    <property type="project" value="TreeGrafter"/>
</dbReference>